<name>A0AAE6JM67_9SPHI</name>
<evidence type="ECO:0000313" key="4">
    <source>
        <dbReference type="EMBL" id="QTE50155.1"/>
    </source>
</evidence>
<sequence length="330" mass="35516">MNSKLIRLASLPIGIPQVANFHFGFEELATIKTGELLLKTLYISVDPYLRAKMAGGHKPPLVAGDIVYSRAVAEVVDSARPEFKPGDKVLGFMEWRDHLIHNGEGLTVLNANGLPLSSYLSILGSTGLSAYFALTDIGKPKPGETLVVSGAAGAVGSIAGQIGKLMGCRVIGIAGSDEKVEWMKSQLGFDEGVNYKATPDIEAAIARLCPGGVDIYFDNVGGIISDAVINRMNDYGRVVVCGSIASYNDTETEMGPRLLPLVVYKKLLIQGFLIADYKTRFAEGIGRLQQWVAAGQLQYIETIMDGFDKLPEAFIGLFQGKNEGKMIVKV</sequence>
<dbReference type="InterPro" id="IPR045010">
    <property type="entry name" value="MDR_fam"/>
</dbReference>
<reference evidence="4 6" key="2">
    <citation type="submission" date="2021-03" db="EMBL/GenBank/DDBJ databases">
        <title>Mucilaginibacter strains isolated from gold and copper mining confer multi heavy-metal resistance.</title>
        <authorList>
            <person name="Li Y."/>
        </authorList>
    </citation>
    <scope>NUCLEOTIDE SEQUENCE [LARGE SCALE GENOMIC DNA]</scope>
    <source>
        <strain evidence="4 6">P2-4</strain>
    </source>
</reference>
<dbReference type="InterPro" id="IPR041694">
    <property type="entry name" value="ADH_N_2"/>
</dbReference>
<evidence type="ECO:0000259" key="2">
    <source>
        <dbReference type="SMART" id="SM00829"/>
    </source>
</evidence>
<evidence type="ECO:0000313" key="5">
    <source>
        <dbReference type="Proteomes" id="UP000250557"/>
    </source>
</evidence>
<evidence type="ECO:0000313" key="3">
    <source>
        <dbReference type="EMBL" id="QEM07290.1"/>
    </source>
</evidence>
<evidence type="ECO:0000313" key="6">
    <source>
        <dbReference type="Proteomes" id="UP000663940"/>
    </source>
</evidence>
<dbReference type="FunFam" id="3.40.50.720:FF:000121">
    <property type="entry name" value="Prostaglandin reductase 2"/>
    <property type="match status" value="1"/>
</dbReference>
<dbReference type="InterPro" id="IPR020843">
    <property type="entry name" value="ER"/>
</dbReference>
<protein>
    <submittedName>
        <fullName evidence="3">NADP-dependent oxidoreductase</fullName>
    </submittedName>
</protein>
<proteinExistence type="predicted"/>
<dbReference type="InterPro" id="IPR011032">
    <property type="entry name" value="GroES-like_sf"/>
</dbReference>
<organism evidence="3 5">
    <name type="scientific">Mucilaginibacter rubeus</name>
    <dbReference type="NCBI Taxonomy" id="2027860"/>
    <lineage>
        <taxon>Bacteria</taxon>
        <taxon>Pseudomonadati</taxon>
        <taxon>Bacteroidota</taxon>
        <taxon>Sphingobacteriia</taxon>
        <taxon>Sphingobacteriales</taxon>
        <taxon>Sphingobacteriaceae</taxon>
        <taxon>Mucilaginibacter</taxon>
    </lineage>
</organism>
<dbReference type="SUPFAM" id="SSF51735">
    <property type="entry name" value="NAD(P)-binding Rossmann-fold domains"/>
    <property type="match status" value="1"/>
</dbReference>
<accession>A0AAE6JM67</accession>
<dbReference type="RefSeq" id="WP_112658896.1">
    <property type="nucleotide sequence ID" value="NZ_CP043451.1"/>
</dbReference>
<dbReference type="GO" id="GO:0016628">
    <property type="term" value="F:oxidoreductase activity, acting on the CH-CH group of donors, NAD or NADP as acceptor"/>
    <property type="evidence" value="ECO:0007669"/>
    <property type="project" value="InterPro"/>
</dbReference>
<dbReference type="InterPro" id="IPR013149">
    <property type="entry name" value="ADH-like_C"/>
</dbReference>
<dbReference type="PANTHER" id="PTHR43205:SF7">
    <property type="entry name" value="PROSTAGLANDIN REDUCTASE 1"/>
    <property type="match status" value="1"/>
</dbReference>
<dbReference type="PANTHER" id="PTHR43205">
    <property type="entry name" value="PROSTAGLANDIN REDUCTASE"/>
    <property type="match status" value="1"/>
</dbReference>
<feature type="domain" description="Enoyl reductase (ER)" evidence="2">
    <location>
        <begin position="36"/>
        <end position="328"/>
    </location>
</feature>
<evidence type="ECO:0000256" key="1">
    <source>
        <dbReference type="ARBA" id="ARBA00023002"/>
    </source>
</evidence>
<dbReference type="EMBL" id="CP043451">
    <property type="protein sequence ID" value="QEM07290.1"/>
    <property type="molecule type" value="Genomic_DNA"/>
</dbReference>
<dbReference type="Proteomes" id="UP000250557">
    <property type="component" value="Chromosome"/>
</dbReference>
<dbReference type="SMART" id="SM00829">
    <property type="entry name" value="PKS_ER"/>
    <property type="match status" value="1"/>
</dbReference>
<dbReference type="SUPFAM" id="SSF50129">
    <property type="entry name" value="GroES-like"/>
    <property type="match status" value="2"/>
</dbReference>
<dbReference type="Gene3D" id="3.90.180.10">
    <property type="entry name" value="Medium-chain alcohol dehydrogenases, catalytic domain"/>
    <property type="match status" value="1"/>
</dbReference>
<dbReference type="CDD" id="cd05288">
    <property type="entry name" value="PGDH"/>
    <property type="match status" value="1"/>
</dbReference>
<keyword evidence="1" id="KW-0560">Oxidoreductase</keyword>
<dbReference type="EMBL" id="CP071880">
    <property type="protein sequence ID" value="QTE50155.1"/>
    <property type="molecule type" value="Genomic_DNA"/>
</dbReference>
<dbReference type="Pfam" id="PF00107">
    <property type="entry name" value="ADH_zinc_N"/>
    <property type="match status" value="1"/>
</dbReference>
<dbReference type="Proteomes" id="UP000663940">
    <property type="component" value="Chromosome"/>
</dbReference>
<gene>
    <name evidence="3" type="ORF">DIU31_028725</name>
    <name evidence="4" type="ORF">J3L21_32280</name>
</gene>
<dbReference type="AlphaFoldDB" id="A0AAE6JM67"/>
<dbReference type="InterPro" id="IPR036291">
    <property type="entry name" value="NAD(P)-bd_dom_sf"/>
</dbReference>
<keyword evidence="6" id="KW-1185">Reference proteome</keyword>
<reference evidence="3 5" key="1">
    <citation type="submission" date="2019-08" db="EMBL/GenBank/DDBJ databases">
        <title>Comparative genome analysis confer to the adaptation heavy metal polluted environment.</title>
        <authorList>
            <person name="Li Y."/>
        </authorList>
    </citation>
    <scope>NUCLEOTIDE SEQUENCE [LARGE SCALE GENOMIC DNA]</scope>
    <source>
        <strain evidence="3 5">P2</strain>
    </source>
</reference>
<dbReference type="Gene3D" id="3.40.50.720">
    <property type="entry name" value="NAD(P)-binding Rossmann-like Domain"/>
    <property type="match status" value="1"/>
</dbReference>
<dbReference type="Pfam" id="PF16884">
    <property type="entry name" value="ADH_N_2"/>
    <property type="match status" value="1"/>
</dbReference>